<comment type="caution">
    <text evidence="1">The sequence shown here is derived from an EMBL/GenBank/DDBJ whole genome shotgun (WGS) entry which is preliminary data.</text>
</comment>
<evidence type="ECO:0000313" key="1">
    <source>
        <dbReference type="EMBL" id="CAD6187745.1"/>
    </source>
</evidence>
<dbReference type="Proteomes" id="UP000835052">
    <property type="component" value="Unassembled WGS sequence"/>
</dbReference>
<name>A0A8S1GWN0_9PELO</name>
<dbReference type="AlphaFoldDB" id="A0A8S1GWN0"/>
<organism evidence="1 2">
    <name type="scientific">Caenorhabditis auriculariae</name>
    <dbReference type="NCBI Taxonomy" id="2777116"/>
    <lineage>
        <taxon>Eukaryota</taxon>
        <taxon>Metazoa</taxon>
        <taxon>Ecdysozoa</taxon>
        <taxon>Nematoda</taxon>
        <taxon>Chromadorea</taxon>
        <taxon>Rhabditida</taxon>
        <taxon>Rhabditina</taxon>
        <taxon>Rhabditomorpha</taxon>
        <taxon>Rhabditoidea</taxon>
        <taxon>Rhabditidae</taxon>
        <taxon>Peloderinae</taxon>
        <taxon>Caenorhabditis</taxon>
    </lineage>
</organism>
<proteinExistence type="predicted"/>
<dbReference type="OrthoDB" id="270651at2759"/>
<reference evidence="1" key="1">
    <citation type="submission" date="2020-10" db="EMBL/GenBank/DDBJ databases">
        <authorList>
            <person name="Kikuchi T."/>
        </authorList>
    </citation>
    <scope>NUCLEOTIDE SEQUENCE</scope>
    <source>
        <strain evidence="1">NKZ352</strain>
    </source>
</reference>
<accession>A0A8S1GWN0</accession>
<dbReference type="EMBL" id="CAJGYM010000007">
    <property type="protein sequence ID" value="CAD6187745.1"/>
    <property type="molecule type" value="Genomic_DNA"/>
</dbReference>
<protein>
    <submittedName>
        <fullName evidence="1">Uncharacterized protein</fullName>
    </submittedName>
</protein>
<gene>
    <name evidence="1" type="ORF">CAUJ_LOCUS3664</name>
</gene>
<keyword evidence="2" id="KW-1185">Reference proteome</keyword>
<sequence length="102" mass="11831">MKRLHSFLHLTPPLHADMKPNLIYRKAKMAGKTVEKYAAKKISVPKIQGEPLFGIYPVLEALQIRHRTFHKVFVKPSFRLDLAIKGKTLWRYGELNPRPLPC</sequence>
<evidence type="ECO:0000313" key="2">
    <source>
        <dbReference type="Proteomes" id="UP000835052"/>
    </source>
</evidence>